<proteinExistence type="predicted"/>
<dbReference type="Proteomes" id="UP000789325">
    <property type="component" value="Unassembled WGS sequence"/>
</dbReference>
<reference evidence="1" key="2">
    <citation type="journal article" date="2021" name="PeerJ">
        <title>Extensive microbial diversity within the chicken gut microbiome revealed by metagenomics and culture.</title>
        <authorList>
            <person name="Gilroy R."/>
            <person name="Ravi A."/>
            <person name="Getino M."/>
            <person name="Pursley I."/>
            <person name="Horton D.L."/>
            <person name="Alikhan N.F."/>
            <person name="Baker D."/>
            <person name="Gharbi K."/>
            <person name="Hall N."/>
            <person name="Watson M."/>
            <person name="Adriaenssens E.M."/>
            <person name="Foster-Nyarko E."/>
            <person name="Jarju S."/>
            <person name="Secka A."/>
            <person name="Antonio M."/>
            <person name="Oren A."/>
            <person name="Chaudhuri R.R."/>
            <person name="La Ragione R."/>
            <person name="Hildebrand F."/>
            <person name="Pallen M.J."/>
        </authorList>
    </citation>
    <scope>NUCLEOTIDE SEQUENCE</scope>
    <source>
        <strain evidence="1">USAMLcec12-2067</strain>
    </source>
</reference>
<dbReference type="RefSeq" id="WP_087197947.1">
    <property type="nucleotide sequence ID" value="NZ_PPEL01000046.1"/>
</dbReference>
<sequence>MSNAFAMRFIVGEDDANAKRGSLIERGIARIVALRHRGAVRCVPWSRGVVALWHRAVAARRRTRAVAP</sequence>
<protein>
    <submittedName>
        <fullName evidence="2">Uncharacterized protein</fullName>
    </submittedName>
</protein>
<dbReference type="AlphaFoldDB" id="A0A2K2U4D6"/>
<evidence type="ECO:0000313" key="2">
    <source>
        <dbReference type="EMBL" id="PNV65129.1"/>
    </source>
</evidence>
<name>A0A2K2U4D6_9ACTN</name>
<organism evidence="2 3">
    <name type="scientific">Rubneribacter badeniensis</name>
    <dbReference type="NCBI Taxonomy" id="2070688"/>
    <lineage>
        <taxon>Bacteria</taxon>
        <taxon>Bacillati</taxon>
        <taxon>Actinomycetota</taxon>
        <taxon>Coriobacteriia</taxon>
        <taxon>Eggerthellales</taxon>
        <taxon>Eggerthellaceae</taxon>
        <taxon>Rubneribacter</taxon>
    </lineage>
</organism>
<dbReference type="Proteomes" id="UP000236488">
    <property type="component" value="Unassembled WGS sequence"/>
</dbReference>
<accession>A0A2K2U4D6</accession>
<evidence type="ECO:0000313" key="1">
    <source>
        <dbReference type="EMBL" id="HJH43397.1"/>
    </source>
</evidence>
<dbReference type="EMBL" id="DYZL01000129">
    <property type="protein sequence ID" value="HJH43397.1"/>
    <property type="molecule type" value="Genomic_DNA"/>
</dbReference>
<keyword evidence="3" id="KW-1185">Reference proteome</keyword>
<reference evidence="2 3" key="1">
    <citation type="journal article" date="2018" name="Int. J. Syst. Evol. Microbiol.">
        <title>Rubneribacter badeniensis gen. nov., sp. nov. and Enteroscipio rubneri gen. nov., sp. nov., new members of the Eggerthellaceae isolated from human faeces.</title>
        <authorList>
            <person name="Danylec N."/>
            <person name="Gobl A."/>
            <person name="Stoll D.A."/>
            <person name="Hetzer B."/>
            <person name="Kulling S.E."/>
            <person name="Huch M."/>
        </authorList>
    </citation>
    <scope>NUCLEOTIDE SEQUENCE [LARGE SCALE GENOMIC DNA]</scope>
    <source>
        <strain evidence="2 3">ResAG-85</strain>
    </source>
</reference>
<reference evidence="1" key="3">
    <citation type="submission" date="2021-09" db="EMBL/GenBank/DDBJ databases">
        <authorList>
            <person name="Gilroy R."/>
        </authorList>
    </citation>
    <scope>NUCLEOTIDE SEQUENCE</scope>
    <source>
        <strain evidence="1">USAMLcec12-2067</strain>
    </source>
</reference>
<dbReference type="EMBL" id="PPEL01000046">
    <property type="protein sequence ID" value="PNV65129.1"/>
    <property type="molecule type" value="Genomic_DNA"/>
</dbReference>
<gene>
    <name evidence="2" type="ORF">C2L80_08290</name>
    <name evidence="1" type="ORF">K8V16_06325</name>
</gene>
<evidence type="ECO:0000313" key="3">
    <source>
        <dbReference type="Proteomes" id="UP000236488"/>
    </source>
</evidence>
<comment type="caution">
    <text evidence="2">The sequence shown here is derived from an EMBL/GenBank/DDBJ whole genome shotgun (WGS) entry which is preliminary data.</text>
</comment>